<name>A0ABV8TMQ7_9ACTN</name>
<feature type="region of interest" description="Disordered" evidence="1">
    <location>
        <begin position="93"/>
        <end position="130"/>
    </location>
</feature>
<proteinExistence type="predicted"/>
<dbReference type="Pfam" id="PF19565">
    <property type="entry name" value="DUF6087"/>
    <property type="match status" value="1"/>
</dbReference>
<reference evidence="3" key="1">
    <citation type="journal article" date="2019" name="Int. J. Syst. Evol. Microbiol.">
        <title>The Global Catalogue of Microorganisms (GCM) 10K type strain sequencing project: providing services to taxonomists for standard genome sequencing and annotation.</title>
        <authorList>
            <consortium name="The Broad Institute Genomics Platform"/>
            <consortium name="The Broad Institute Genome Sequencing Center for Infectious Disease"/>
            <person name="Wu L."/>
            <person name="Ma J."/>
        </authorList>
    </citation>
    <scope>NUCLEOTIDE SEQUENCE [LARGE SCALE GENOMIC DNA]</scope>
    <source>
        <strain evidence="3">PCU 347</strain>
    </source>
</reference>
<feature type="region of interest" description="Disordered" evidence="1">
    <location>
        <begin position="197"/>
        <end position="228"/>
    </location>
</feature>
<organism evidence="2 3">
    <name type="scientific">Streptomyces andamanensis</name>
    <dbReference type="NCBI Taxonomy" id="1565035"/>
    <lineage>
        <taxon>Bacteria</taxon>
        <taxon>Bacillati</taxon>
        <taxon>Actinomycetota</taxon>
        <taxon>Actinomycetes</taxon>
        <taxon>Kitasatosporales</taxon>
        <taxon>Streptomycetaceae</taxon>
        <taxon>Streptomyces</taxon>
    </lineage>
</organism>
<gene>
    <name evidence="2" type="ORF">ACFPC0_30520</name>
</gene>
<accession>A0ABV8TMQ7</accession>
<sequence length="228" mass="24385">MPALRQTPRIVFSTVGSWPWGAGLAKVTVGGDGTAAGAVVGRSSFMQARSQAAIPVAGDLAARTAYADSERSVLLSPLVLEKWMPAFLAGDRLRTPPRDARVPPVLDRPGALPAPGTPDRPTHYAPDMDDEPLSRWAERRDARIGQLRAVPLVTGDGPRASHLNPEAPRAIQRWNGHLWEPHGFAANLAEARRVLFPRTEADSAPSPAPTATPRLGPGTGRHRKPPTP</sequence>
<protein>
    <submittedName>
        <fullName evidence="2">DUF6087 family protein</fullName>
    </submittedName>
</protein>
<evidence type="ECO:0000256" key="1">
    <source>
        <dbReference type="SAM" id="MobiDB-lite"/>
    </source>
</evidence>
<dbReference type="EMBL" id="JBHSDP010000027">
    <property type="protein sequence ID" value="MFC4332023.1"/>
    <property type="molecule type" value="Genomic_DNA"/>
</dbReference>
<dbReference type="RefSeq" id="WP_381743525.1">
    <property type="nucleotide sequence ID" value="NZ_JBHSDP010000027.1"/>
</dbReference>
<dbReference type="Proteomes" id="UP001595824">
    <property type="component" value="Unassembled WGS sequence"/>
</dbReference>
<keyword evidence="3" id="KW-1185">Reference proteome</keyword>
<feature type="compositionally biased region" description="Low complexity" evidence="1">
    <location>
        <begin position="202"/>
        <end position="213"/>
    </location>
</feature>
<dbReference type="InterPro" id="IPR045733">
    <property type="entry name" value="DUF6087"/>
</dbReference>
<comment type="caution">
    <text evidence="2">The sequence shown here is derived from an EMBL/GenBank/DDBJ whole genome shotgun (WGS) entry which is preliminary data.</text>
</comment>
<evidence type="ECO:0000313" key="2">
    <source>
        <dbReference type="EMBL" id="MFC4332023.1"/>
    </source>
</evidence>
<evidence type="ECO:0000313" key="3">
    <source>
        <dbReference type="Proteomes" id="UP001595824"/>
    </source>
</evidence>